<dbReference type="Proteomes" id="UP000197068">
    <property type="component" value="Unassembled WGS sequence"/>
</dbReference>
<dbReference type="SUPFAM" id="SSF55486">
    <property type="entry name" value="Metalloproteases ('zincins'), catalytic domain"/>
    <property type="match status" value="1"/>
</dbReference>
<keyword evidence="6" id="KW-1185">Reference proteome</keyword>
<dbReference type="Gene3D" id="1.10.1370.30">
    <property type="match status" value="2"/>
</dbReference>
<keyword evidence="3" id="KW-0325">Glycoprotein</keyword>
<feature type="chain" id="PRO_5045708174" evidence="4">
    <location>
        <begin position="30"/>
        <end position="623"/>
    </location>
</feature>
<sequence>MIIKMKQIKKIFKFTGLALIIAASLTACDQGSSQQASVEKVPSVSGQVTLTSADAQKFLYDVAKEMVAMNLEGSRAAWIYANFITEDTAILAANADQKSTDAGVRYAMQAATFDQVDVNAVQRRQLNFLKQRLVMPAPQDPSKSAELATIGAKLGSIYSKGSYTTKAGEKLSLGDMTAIMANSRDYDELLEMWSGWREISPEMKPLYIRQAELANEGAKGLGYPDLGAMWRSNYDMPADDFAKELDRLWGQVKPLYDDLHCYVRTELGETYGTDKVPQDQPIPAHLLGNMWAQSWGNIYDLVAPEDADPGYDVTKQLAIHNYDEIDMVRGAEKFFTSLGFDALPETFYSRSLFTKPADRDVTCHASAWDLDAKDDIRIKMCIQKTGEEFNVIHHELGHNYYQRAYKDQPVFFQNSANDGFHEAIGDTIALSVTPKYLKEIGLIDTIPDESKDIGLLMKQALDKIAFIPFGLMVDQWRWKVYSGEITPENYNSSWWELREKYQGVAAPIDRDVNAFDPGAKYHVPGGVPYSRYFLAHIQQFEFHRALCEISGNTDPIHRCSIYNSKEAGAALNTMLEMGSSQPWQQAYKVITGSEQMDASAILDYFAPLHIWLKNKNQGKQCGF</sequence>
<dbReference type="PANTHER" id="PTHR10514">
    <property type="entry name" value="ANGIOTENSIN-CONVERTING ENZYME"/>
    <property type="match status" value="1"/>
</dbReference>
<protein>
    <submittedName>
        <fullName evidence="5">Peptidase M2</fullName>
    </submittedName>
</protein>
<gene>
    <name evidence="5" type="ORF">MTCD1_01991</name>
</gene>
<reference evidence="5 6" key="1">
    <citation type="submission" date="2017-06" db="EMBL/GenBank/DDBJ databases">
        <title>Whole Genome Sequences of Colwellia marinimaniae MTCD1.</title>
        <authorList>
            <person name="Kusumoto H."/>
            <person name="Inoue M."/>
            <person name="Tanikawa K."/>
            <person name="Maeji H."/>
            <person name="Cameron J.H."/>
            <person name="Bartlett D.H."/>
        </authorList>
    </citation>
    <scope>NUCLEOTIDE SEQUENCE [LARGE SCALE GENOMIC DNA]</scope>
    <source>
        <strain evidence="5 6">MTCD1</strain>
    </source>
</reference>
<name>A0ABQ0MVL6_9GAMM</name>
<dbReference type="PANTHER" id="PTHR10514:SF27">
    <property type="entry name" value="ANGIOTENSIN-CONVERTING ENZYME"/>
    <property type="match status" value="1"/>
</dbReference>
<keyword evidence="1 4" id="KW-0732">Signal</keyword>
<dbReference type="PROSITE" id="PS51257">
    <property type="entry name" value="PROKAR_LIPOPROTEIN"/>
    <property type="match status" value="1"/>
</dbReference>
<evidence type="ECO:0000256" key="4">
    <source>
        <dbReference type="SAM" id="SignalP"/>
    </source>
</evidence>
<organism evidence="5 6">
    <name type="scientific">Colwellia marinimaniae</name>
    <dbReference type="NCBI Taxonomy" id="1513592"/>
    <lineage>
        <taxon>Bacteria</taxon>
        <taxon>Pseudomonadati</taxon>
        <taxon>Pseudomonadota</taxon>
        <taxon>Gammaproteobacteria</taxon>
        <taxon>Alteromonadales</taxon>
        <taxon>Colwelliaceae</taxon>
        <taxon>Colwellia</taxon>
    </lineage>
</organism>
<evidence type="ECO:0000256" key="1">
    <source>
        <dbReference type="ARBA" id="ARBA00022729"/>
    </source>
</evidence>
<dbReference type="PRINTS" id="PR00791">
    <property type="entry name" value="PEPDIPTASEA"/>
</dbReference>
<proteinExistence type="predicted"/>
<feature type="signal peptide" evidence="4">
    <location>
        <begin position="1"/>
        <end position="29"/>
    </location>
</feature>
<keyword evidence="2" id="KW-1015">Disulfide bond</keyword>
<accession>A0ABQ0MVL6</accession>
<evidence type="ECO:0000256" key="3">
    <source>
        <dbReference type="ARBA" id="ARBA00023180"/>
    </source>
</evidence>
<evidence type="ECO:0000313" key="5">
    <source>
        <dbReference type="EMBL" id="GAW96377.1"/>
    </source>
</evidence>
<evidence type="ECO:0000313" key="6">
    <source>
        <dbReference type="Proteomes" id="UP000197068"/>
    </source>
</evidence>
<dbReference type="Pfam" id="PF01401">
    <property type="entry name" value="Peptidase_M2"/>
    <property type="match status" value="1"/>
</dbReference>
<dbReference type="EMBL" id="BDQM01000013">
    <property type="protein sequence ID" value="GAW96377.1"/>
    <property type="molecule type" value="Genomic_DNA"/>
</dbReference>
<evidence type="ECO:0000256" key="2">
    <source>
        <dbReference type="ARBA" id="ARBA00023157"/>
    </source>
</evidence>
<dbReference type="CDD" id="cd06461">
    <property type="entry name" value="M2_ACE"/>
    <property type="match status" value="1"/>
</dbReference>
<dbReference type="InterPro" id="IPR001548">
    <property type="entry name" value="Peptidase_M2"/>
</dbReference>
<comment type="caution">
    <text evidence="5">The sequence shown here is derived from an EMBL/GenBank/DDBJ whole genome shotgun (WGS) entry which is preliminary data.</text>
</comment>
<dbReference type="PROSITE" id="PS52011">
    <property type="entry name" value="PEPTIDASE_M2"/>
    <property type="match status" value="1"/>
</dbReference>